<organism evidence="1 2">
    <name type="scientific">Solanum commersonii</name>
    <name type="common">Commerson's wild potato</name>
    <name type="synonym">Commerson's nightshade</name>
    <dbReference type="NCBI Taxonomy" id="4109"/>
    <lineage>
        <taxon>Eukaryota</taxon>
        <taxon>Viridiplantae</taxon>
        <taxon>Streptophyta</taxon>
        <taxon>Embryophyta</taxon>
        <taxon>Tracheophyta</taxon>
        <taxon>Spermatophyta</taxon>
        <taxon>Magnoliopsida</taxon>
        <taxon>eudicotyledons</taxon>
        <taxon>Gunneridae</taxon>
        <taxon>Pentapetalae</taxon>
        <taxon>asterids</taxon>
        <taxon>lamiids</taxon>
        <taxon>Solanales</taxon>
        <taxon>Solanaceae</taxon>
        <taxon>Solanoideae</taxon>
        <taxon>Solaneae</taxon>
        <taxon>Solanum</taxon>
    </lineage>
</organism>
<proteinExistence type="predicted"/>
<dbReference type="EMBL" id="JACXVP010000011">
    <property type="protein sequence ID" value="KAG5576278.1"/>
    <property type="molecule type" value="Genomic_DNA"/>
</dbReference>
<gene>
    <name evidence="1" type="ORF">H5410_056412</name>
</gene>
<name>A0A9J5WN07_SOLCO</name>
<sequence length="177" mass="20174">MGKKPPMGYNYKATDRAKETIERAFCEVRKQYEKVFGIIDARCVEKMVHNIAIQDILVAELPKYKNANWMFVQARDIIDAIALDNIDKADEWLDGCLEDQKENELAYEKGDLDWGIVSTTVRAHENIHGLRGSSSSSRPLYKGKAVHTTSSSQIRTLIGEESEEEDEEQYNEMDLGL</sequence>
<keyword evidence="2" id="KW-1185">Reference proteome</keyword>
<comment type="caution">
    <text evidence="1">The sequence shown here is derived from an EMBL/GenBank/DDBJ whole genome shotgun (WGS) entry which is preliminary data.</text>
</comment>
<evidence type="ECO:0000313" key="1">
    <source>
        <dbReference type="EMBL" id="KAG5576278.1"/>
    </source>
</evidence>
<dbReference type="AlphaFoldDB" id="A0A9J5WN07"/>
<accession>A0A9J5WN07</accession>
<evidence type="ECO:0000313" key="2">
    <source>
        <dbReference type="Proteomes" id="UP000824120"/>
    </source>
</evidence>
<dbReference type="OrthoDB" id="2012664at2759"/>
<protein>
    <submittedName>
        <fullName evidence="1">Uncharacterized protein</fullName>
    </submittedName>
</protein>
<reference evidence="1 2" key="1">
    <citation type="submission" date="2020-09" db="EMBL/GenBank/DDBJ databases">
        <title>De no assembly of potato wild relative species, Solanum commersonii.</title>
        <authorList>
            <person name="Cho K."/>
        </authorList>
    </citation>
    <scope>NUCLEOTIDE SEQUENCE [LARGE SCALE GENOMIC DNA]</scope>
    <source>
        <strain evidence="1">LZ3.2</strain>
        <tissue evidence="1">Leaf</tissue>
    </source>
</reference>
<dbReference type="Proteomes" id="UP000824120">
    <property type="component" value="Chromosome 11"/>
</dbReference>